<dbReference type="Gene3D" id="3.60.15.10">
    <property type="entry name" value="Ribonuclease Z/Hydroxyacylglutathione hydrolase-like"/>
    <property type="match status" value="1"/>
</dbReference>
<evidence type="ECO:0000313" key="4">
    <source>
        <dbReference type="Proteomes" id="UP001056429"/>
    </source>
</evidence>
<keyword evidence="4" id="KW-1185">Reference proteome</keyword>
<dbReference type="CDD" id="cd07731">
    <property type="entry name" value="ComA-like_MBL-fold"/>
    <property type="match status" value="1"/>
</dbReference>
<dbReference type="InterPro" id="IPR036866">
    <property type="entry name" value="RibonucZ/Hydroxyglut_hydro"/>
</dbReference>
<evidence type="ECO:0000259" key="2">
    <source>
        <dbReference type="PROSITE" id="PS51841"/>
    </source>
</evidence>
<dbReference type="PROSITE" id="PS51841">
    <property type="entry name" value="LTD"/>
    <property type="match status" value="1"/>
</dbReference>
<dbReference type="EMBL" id="JAGSOJ010000004">
    <property type="protein sequence ID" value="MCM1991983.1"/>
    <property type="molecule type" value="Genomic_DNA"/>
</dbReference>
<dbReference type="RefSeq" id="WP_250861115.1">
    <property type="nucleotide sequence ID" value="NZ_JAGSOJ010000004.1"/>
</dbReference>
<evidence type="ECO:0000256" key="1">
    <source>
        <dbReference type="SAM" id="MobiDB-lite"/>
    </source>
</evidence>
<accession>A0A9J6P5J1</accession>
<dbReference type="InterPro" id="IPR001322">
    <property type="entry name" value="Lamin_tail_dom"/>
</dbReference>
<gene>
    <name evidence="3" type="ORF">KDK92_19755</name>
</gene>
<dbReference type="PANTHER" id="PTHR30619">
    <property type="entry name" value="DNA INTERNALIZATION/COMPETENCE PROTEIN COMEC/REC2"/>
    <property type="match status" value="1"/>
</dbReference>
<dbReference type="InterPro" id="IPR001279">
    <property type="entry name" value="Metallo-B-lactamas"/>
</dbReference>
<dbReference type="SUPFAM" id="SSF56281">
    <property type="entry name" value="Metallo-hydrolase/oxidoreductase"/>
    <property type="match status" value="1"/>
</dbReference>
<feature type="region of interest" description="Disordered" evidence="1">
    <location>
        <begin position="383"/>
        <end position="410"/>
    </location>
</feature>
<dbReference type="InterPro" id="IPR035681">
    <property type="entry name" value="ComA-like_MBL"/>
</dbReference>
<dbReference type="PANTHER" id="PTHR30619:SF7">
    <property type="entry name" value="BETA-LACTAMASE DOMAIN PROTEIN"/>
    <property type="match status" value="1"/>
</dbReference>
<dbReference type="Gene3D" id="2.60.40.1260">
    <property type="entry name" value="Lamin Tail domain"/>
    <property type="match status" value="1"/>
</dbReference>
<dbReference type="Proteomes" id="UP001056429">
    <property type="component" value="Unassembled WGS sequence"/>
</dbReference>
<feature type="domain" description="LTD" evidence="2">
    <location>
        <begin position="283"/>
        <end position="410"/>
    </location>
</feature>
<dbReference type="InterPro" id="IPR036415">
    <property type="entry name" value="Lamin_tail_dom_sf"/>
</dbReference>
<dbReference type="SMART" id="SM00849">
    <property type="entry name" value="Lactamase_B"/>
    <property type="match status" value="1"/>
</dbReference>
<organism evidence="3 4">
    <name type="scientific">Oceanirhabdus seepicola</name>
    <dbReference type="NCBI Taxonomy" id="2828781"/>
    <lineage>
        <taxon>Bacteria</taxon>
        <taxon>Bacillati</taxon>
        <taxon>Bacillota</taxon>
        <taxon>Clostridia</taxon>
        <taxon>Eubacteriales</taxon>
        <taxon>Clostridiaceae</taxon>
        <taxon>Oceanirhabdus</taxon>
    </lineage>
</organism>
<evidence type="ECO:0000313" key="3">
    <source>
        <dbReference type="EMBL" id="MCM1991983.1"/>
    </source>
</evidence>
<dbReference type="Pfam" id="PF00753">
    <property type="entry name" value="Lactamase_B"/>
    <property type="match status" value="1"/>
</dbReference>
<dbReference type="PROSITE" id="PS51257">
    <property type="entry name" value="PROKAR_LIPOPROTEIN"/>
    <property type="match status" value="1"/>
</dbReference>
<dbReference type="SUPFAM" id="SSF74853">
    <property type="entry name" value="Lamin A/C globular tail domain"/>
    <property type="match status" value="1"/>
</dbReference>
<comment type="caution">
    <text evidence="3">The sequence shown here is derived from an EMBL/GenBank/DDBJ whole genome shotgun (WGS) entry which is preliminary data.</text>
</comment>
<proteinExistence type="predicted"/>
<reference evidence="3" key="2">
    <citation type="submission" date="2021-04" db="EMBL/GenBank/DDBJ databases">
        <authorList>
            <person name="Dong X."/>
        </authorList>
    </citation>
    <scope>NUCLEOTIDE SEQUENCE</scope>
    <source>
        <strain evidence="3">ZWT</strain>
    </source>
</reference>
<dbReference type="Pfam" id="PF00932">
    <property type="entry name" value="LTD"/>
    <property type="match status" value="1"/>
</dbReference>
<dbReference type="InterPro" id="IPR052159">
    <property type="entry name" value="Competence_DNA_uptake"/>
</dbReference>
<sequence>MRNFKGYIIVLASIIMLILGGCKLQVESLADKSIEGANVEGKLKVHYIDVGQADAILIEQEGKYMLIDAGNNDDKEILLSYLKSNGVKRLEYVIGTHPHEDHIGSLDAVIEKFEIGKVLMPKVTHTTKTFKDVVSETKKKGLKFTTPKIGDTFELGEGKFTVLAPNSSEYKDLNEYSIVIRFEYGNRSFMFTGDAEAHSEKEIINNGLELRSDVLKAGHHGSRSSSSNEFLKKVKPKYAIISCGKDNDYGHPHKEIIERYNKLGIKMLRTDKLGTIVCLSDGESIEFVSKDGIINEVDNKSNQEDNNDEEEDEQLNSISIENIDKVKELVFIKNNGNTKVNLKGYKLLSVKGNQQFIFPEVTIEPGEAITVSSGDGKGDIQWGKKNMWSNSSEDPGKLYNSEGKLISEFK</sequence>
<dbReference type="AlphaFoldDB" id="A0A9J6P5J1"/>
<protein>
    <submittedName>
        <fullName evidence="3">MBL fold metallo-hydrolase</fullName>
    </submittedName>
</protein>
<name>A0A9J6P5J1_9CLOT</name>
<reference evidence="3" key="1">
    <citation type="journal article" date="2021" name="mSystems">
        <title>Bacteria and Archaea Synergistically Convert Glycine Betaine to Biogenic Methane in the Formosa Cold Seep of the South China Sea.</title>
        <authorList>
            <person name="Li L."/>
            <person name="Zhang W."/>
            <person name="Zhang S."/>
            <person name="Song L."/>
            <person name="Sun Q."/>
            <person name="Zhang H."/>
            <person name="Xiang H."/>
            <person name="Dong X."/>
        </authorList>
    </citation>
    <scope>NUCLEOTIDE SEQUENCE</scope>
    <source>
        <strain evidence="3">ZWT</strain>
    </source>
</reference>